<evidence type="ECO:0000313" key="2">
    <source>
        <dbReference type="Proteomes" id="UP001160334"/>
    </source>
</evidence>
<accession>A0ABT6M5W0</accession>
<organism evidence="1 2">
    <name type="scientific">Prescottella agglutinans</name>
    <dbReference type="NCBI Taxonomy" id="1644129"/>
    <lineage>
        <taxon>Bacteria</taxon>
        <taxon>Bacillati</taxon>
        <taxon>Actinomycetota</taxon>
        <taxon>Actinomycetes</taxon>
        <taxon>Mycobacteriales</taxon>
        <taxon>Nocardiaceae</taxon>
        <taxon>Prescottella</taxon>
    </lineage>
</organism>
<dbReference type="Proteomes" id="UP001160334">
    <property type="component" value="Unassembled WGS sequence"/>
</dbReference>
<evidence type="ECO:0000313" key="1">
    <source>
        <dbReference type="EMBL" id="MDH6279703.1"/>
    </source>
</evidence>
<comment type="caution">
    <text evidence="1">The sequence shown here is derived from an EMBL/GenBank/DDBJ whole genome shotgun (WGS) entry which is preliminary data.</text>
</comment>
<proteinExistence type="predicted"/>
<protein>
    <submittedName>
        <fullName evidence="1">Uncharacterized protein</fullName>
    </submittedName>
</protein>
<dbReference type="EMBL" id="JARXVC010000002">
    <property type="protein sequence ID" value="MDH6279703.1"/>
    <property type="molecule type" value="Genomic_DNA"/>
</dbReference>
<reference evidence="1 2" key="1">
    <citation type="submission" date="2023-04" db="EMBL/GenBank/DDBJ databases">
        <title>Forest soil microbial communities from Buena Vista Peninsula, Colon Province, Panama.</title>
        <authorList>
            <person name="Bouskill N."/>
        </authorList>
    </citation>
    <scope>NUCLEOTIDE SEQUENCE [LARGE SCALE GENOMIC DNA]</scope>
    <source>
        <strain evidence="1 2">CFH S0262</strain>
    </source>
</reference>
<name>A0ABT6M5W0_9NOCA</name>
<sequence length="84" mass="9337">MTREGAPIVPMVAGMGVNQKTIAFDVVERRDVPQPEIDRLARSTWRSLTEDTTGPCEHPRWVNSGPVADAEAYVVHRYEGTVTD</sequence>
<keyword evidence="2" id="KW-1185">Reference proteome</keyword>
<gene>
    <name evidence="1" type="ORF">M2280_000912</name>
</gene>